<dbReference type="Gene3D" id="3.40.960.10">
    <property type="entry name" value="VSR Endonuclease"/>
    <property type="match status" value="1"/>
</dbReference>
<dbReference type="Pfam" id="PF00270">
    <property type="entry name" value="DEAD"/>
    <property type="match status" value="1"/>
</dbReference>
<keyword evidence="2" id="KW-0067">ATP-binding</keyword>
<proteinExistence type="predicted"/>
<keyword evidence="3" id="KW-0378">Hydrolase</keyword>
<keyword evidence="1" id="KW-0547">Nucleotide-binding</keyword>
<dbReference type="SMART" id="SM00490">
    <property type="entry name" value="HELICc"/>
    <property type="match status" value="1"/>
</dbReference>
<dbReference type="InterPro" id="IPR001650">
    <property type="entry name" value="Helicase_C-like"/>
</dbReference>
<evidence type="ECO:0000256" key="1">
    <source>
        <dbReference type="ARBA" id="ARBA00022741"/>
    </source>
</evidence>
<dbReference type="PANTHER" id="PTHR47962:SF5">
    <property type="entry name" value="ATP-DEPENDENT HELICASE LHR-RELATED"/>
    <property type="match status" value="1"/>
</dbReference>
<dbReference type="Proteomes" id="UP000502179">
    <property type="component" value="Chromosome"/>
</dbReference>
<keyword evidence="4" id="KW-1185">Reference proteome</keyword>
<protein>
    <submittedName>
        <fullName evidence="3">DEAD/DEAH box helicase</fullName>
    </submittedName>
</protein>
<dbReference type="GO" id="GO:0003677">
    <property type="term" value="F:DNA binding"/>
    <property type="evidence" value="ECO:0007669"/>
    <property type="project" value="TreeGrafter"/>
</dbReference>
<dbReference type="InterPro" id="IPR018973">
    <property type="entry name" value="MZB"/>
</dbReference>
<name>A0A6G7PU10_9BACT</name>
<dbReference type="KEGG" id="tav:G4V39_02285"/>
<keyword evidence="3" id="KW-0347">Helicase</keyword>
<accession>A0A6G7PU10</accession>
<organism evidence="3 4">
    <name type="scientific">Thermosulfuriphilus ammonigenes</name>
    <dbReference type="NCBI Taxonomy" id="1936021"/>
    <lineage>
        <taxon>Bacteria</taxon>
        <taxon>Pseudomonadati</taxon>
        <taxon>Thermodesulfobacteriota</taxon>
        <taxon>Thermodesulfobacteria</taxon>
        <taxon>Thermodesulfobacteriales</taxon>
        <taxon>Thermodesulfobacteriaceae</taxon>
        <taxon>Thermosulfuriphilus</taxon>
    </lineage>
</organism>
<dbReference type="InterPro" id="IPR027417">
    <property type="entry name" value="P-loop_NTPase"/>
</dbReference>
<dbReference type="GO" id="GO:0005524">
    <property type="term" value="F:ATP binding"/>
    <property type="evidence" value="ECO:0007669"/>
    <property type="project" value="UniProtKB-KW"/>
</dbReference>
<dbReference type="InterPro" id="IPR011545">
    <property type="entry name" value="DEAD/DEAH_box_helicase_dom"/>
</dbReference>
<sequence>MSASIFDLHQLVINDYRDFVQSFIQITDERAREFIEQALVHEEHLWPEPLIQLSPAYKRTATVDDLAAEGLLHPETAQIFRTKEGKAFELYQHQVEAIRKAAAAQSFVVTSGTGSGKSFCYFIPIIDAILREPDLPRPVALIIYPLNALANSQLATLEELSRSYFKRTGKDFPITFKRYTGETPEEEREKIRRNPPHILLTNYVMAELLLVRPEDRPLLTSASKREAPFFLIFDELHTYRGRQGADVAMLVRRFKARLNRKPIIHIGTSATMVASRQASLEERRAAVAEFASRFFGHPFGANDIIDETLEPVTVGGPPSEEELKEGFARPFPEERNAYLKHPLVRYLEYEMGLEERDGALVRREPRPLSEVAKKLASLLGKEEEECLNKLRAALLHGIRFQVPGEPPLLAFKLHQFISQGQAVYATLEPLEKRRFSLERQITQEEDTLWAPLRFCRICGQDHYCVVQRSEDQFEAALPGEDYTEEGLKGYLTPHSPDLPELEELIPSEWRDRRGRLKNPWKDRVPRLVWVFPDGRFSWDEVEGAVPMWWQAERFWICPRCGEYYTAREGEYSKLAALSTEGRSSATTVLALSFLRRARETGALEAKLLSFTDNRQDASLQAGHFNDFVRVAMLRSALYQALKEHGQLQFDNVAREVVNHLGLEIGAIAQNPELDPQSSQAQEVWTTFESLTEYRIYEDLRRGWRVTQPNLEDVGLLRLEYLGLSELVEREELFEDIPGLDEAAPAERKEVLKAVLDYFRKRLAIETKALNPKHQSSLRRRSQEYLNEFWGLDPDNPSMLRASLMVRPRGNGFLPNVPHFKLTSRSLLGRYIQRTLSLSPQETELFLDHVLELLLKQGYLRRIENKGEHQCFRLESSCMRWVLGDGTPPPPDPVWSKRSTKRTSEVNKFFLKFYQEGARNLAYFEAREHTAQVVTPRERERRERRFRGEEKPPLPYLVCSPTMELGIDIADLDTVHLRNIPPTPANYAQRSGRAGRQGQPGLIVAYCGAYSPHDQYFFKNRQEMVAGNVRAPRIDLTNEALIEAHLHAEWLAQVSLPLRNSIQEVIELEQEDLPLKETVRSQLELSDRRLGELRLRLENILAQDQEELKKAGWFSENWLETKINNAAETFDRAFDRWRELFKAANAQLKEAQQLMWSTKKEDQERGRHLQEEALRQRNLLLQEGVAREEGDFYPYRYLASEGFLPGYNFPALPVRAWVPRGEQGEFISRPRFLAIREFGPQNIVYHEGSKWEVRKFQTPPGGLRKRLSFKKICLNCSAFTNAEDDCCPVCGIVFDGSTSEIIRLLEMPNVSLRRRERITCNEEERIRQGYVLQIAYRFAPAEGGLRLIEGEVPELLELQYAPSATILVVNHGWRTRRTEGFLVNLETGDLTNENEVETMRAAERENISRVKLGVWDTQNLLRLQLKDETLRNDLVFETTLMYALERGIEKVFQLEDSELVAEAVGQGEGRAILFYEASEGGAGVLRRLLEDPQALAEVAVEALKILHFDPESGKDLAEDDHFACYECLLSFSNQLVGKYLNRHRVKDFLMQLKEAPVKLKHGEKSRDEHYQWLLDRIDPRSPLERHFLGFLYERGLRLPDEAQKPIKEPRCLVDFFYEPNVCVFCDGEVHDHPDQQEQDQKIRQELRSLGYRVIAIRYDQGLEEQVSNYAEVFGILKRP</sequence>
<evidence type="ECO:0000256" key="2">
    <source>
        <dbReference type="ARBA" id="ARBA00022840"/>
    </source>
</evidence>
<dbReference type="SMART" id="SM00487">
    <property type="entry name" value="DEXDc"/>
    <property type="match status" value="1"/>
</dbReference>
<dbReference type="GO" id="GO:0004386">
    <property type="term" value="F:helicase activity"/>
    <property type="evidence" value="ECO:0007669"/>
    <property type="project" value="UniProtKB-KW"/>
</dbReference>
<dbReference type="InterPro" id="IPR052511">
    <property type="entry name" value="ATP-dep_Helicase"/>
</dbReference>
<dbReference type="CDD" id="cd17923">
    <property type="entry name" value="DEXHc_Hrq1-like"/>
    <property type="match status" value="1"/>
</dbReference>
<dbReference type="SUPFAM" id="SSF52540">
    <property type="entry name" value="P-loop containing nucleoside triphosphate hydrolases"/>
    <property type="match status" value="2"/>
</dbReference>
<dbReference type="InterPro" id="IPR014001">
    <property type="entry name" value="Helicase_ATP-bd"/>
</dbReference>
<dbReference type="EMBL" id="CP048877">
    <property type="protein sequence ID" value="QIJ71174.1"/>
    <property type="molecule type" value="Genomic_DNA"/>
</dbReference>
<evidence type="ECO:0000313" key="3">
    <source>
        <dbReference type="EMBL" id="QIJ71174.1"/>
    </source>
</evidence>
<reference evidence="3 4" key="1">
    <citation type="submission" date="2020-02" db="EMBL/GenBank/DDBJ databases">
        <title>Genome analysis of Thermosulfuriphilus ammonigenes ST65T, an anaerobic thermophilic chemolithoautotrophic bacterium isolated from a deep-sea hydrothermal vent.</title>
        <authorList>
            <person name="Slobodkina G."/>
            <person name="Allioux M."/>
            <person name="Merkel A."/>
            <person name="Alain K."/>
            <person name="Jebbar M."/>
            <person name="Slobodkin A."/>
        </authorList>
    </citation>
    <scope>NUCLEOTIDE SEQUENCE [LARGE SCALE GENOMIC DNA]</scope>
    <source>
        <strain evidence="3 4">ST65</strain>
    </source>
</reference>
<dbReference type="PROSITE" id="PS51194">
    <property type="entry name" value="HELICASE_CTER"/>
    <property type="match status" value="1"/>
</dbReference>
<dbReference type="GO" id="GO:0016887">
    <property type="term" value="F:ATP hydrolysis activity"/>
    <property type="evidence" value="ECO:0007669"/>
    <property type="project" value="TreeGrafter"/>
</dbReference>
<evidence type="ECO:0000313" key="4">
    <source>
        <dbReference type="Proteomes" id="UP000502179"/>
    </source>
</evidence>
<gene>
    <name evidence="3" type="ORF">G4V39_02285</name>
</gene>
<dbReference type="PROSITE" id="PS51192">
    <property type="entry name" value="HELICASE_ATP_BIND_1"/>
    <property type="match status" value="1"/>
</dbReference>
<dbReference type="RefSeq" id="WP_166031396.1">
    <property type="nucleotide sequence ID" value="NZ_CP048877.1"/>
</dbReference>
<dbReference type="Gene3D" id="3.40.50.300">
    <property type="entry name" value="P-loop containing nucleotide triphosphate hydrolases"/>
    <property type="match status" value="2"/>
</dbReference>
<dbReference type="PANTHER" id="PTHR47962">
    <property type="entry name" value="ATP-DEPENDENT HELICASE LHR-RELATED-RELATED"/>
    <property type="match status" value="1"/>
</dbReference>
<dbReference type="Pfam" id="PF00271">
    <property type="entry name" value="Helicase_C"/>
    <property type="match status" value="1"/>
</dbReference>
<dbReference type="Pfam" id="PF09369">
    <property type="entry name" value="MZB"/>
    <property type="match status" value="1"/>
</dbReference>